<gene>
    <name evidence="1" type="ORF">AB205_0141500</name>
</gene>
<keyword evidence="2" id="KW-1185">Reference proteome</keyword>
<organism evidence="1 2">
    <name type="scientific">Aquarana catesbeiana</name>
    <name type="common">American bullfrog</name>
    <name type="synonym">Rana catesbeiana</name>
    <dbReference type="NCBI Taxonomy" id="8400"/>
    <lineage>
        <taxon>Eukaryota</taxon>
        <taxon>Metazoa</taxon>
        <taxon>Chordata</taxon>
        <taxon>Craniata</taxon>
        <taxon>Vertebrata</taxon>
        <taxon>Euteleostomi</taxon>
        <taxon>Amphibia</taxon>
        <taxon>Batrachia</taxon>
        <taxon>Anura</taxon>
        <taxon>Neobatrachia</taxon>
        <taxon>Ranoidea</taxon>
        <taxon>Ranidae</taxon>
        <taxon>Aquarana</taxon>
    </lineage>
</organism>
<sequence>MPGDRSASLSWELNIIHFTPIYRTTVANPVASEMHRFVTACPCCFGLSYTCTRARFIVSRSGGTIDSCLSQDKTFQPFHCYALRSDLNPVASKDALIRSGVHQCFLLPHFSTCSRVQYVVSRSRGMTEPDLCHGKIFHSFHDQGKHFIHFVVATPHLRFES</sequence>
<reference evidence="2" key="1">
    <citation type="journal article" date="2017" name="Nat. Commun.">
        <title>The North American bullfrog draft genome provides insight into hormonal regulation of long noncoding RNA.</title>
        <authorList>
            <person name="Hammond S.A."/>
            <person name="Warren R.L."/>
            <person name="Vandervalk B.P."/>
            <person name="Kucuk E."/>
            <person name="Khan H."/>
            <person name="Gibb E.A."/>
            <person name="Pandoh P."/>
            <person name="Kirk H."/>
            <person name="Zhao Y."/>
            <person name="Jones M."/>
            <person name="Mungall A.J."/>
            <person name="Coope R."/>
            <person name="Pleasance S."/>
            <person name="Moore R.A."/>
            <person name="Holt R.A."/>
            <person name="Round J.M."/>
            <person name="Ohora S."/>
            <person name="Walle B.V."/>
            <person name="Veldhoen N."/>
            <person name="Helbing C.C."/>
            <person name="Birol I."/>
        </authorList>
    </citation>
    <scope>NUCLEOTIDE SEQUENCE [LARGE SCALE GENOMIC DNA]</scope>
</reference>
<evidence type="ECO:0000313" key="2">
    <source>
        <dbReference type="Proteomes" id="UP000228934"/>
    </source>
</evidence>
<proteinExistence type="predicted"/>
<dbReference type="Proteomes" id="UP000228934">
    <property type="component" value="Unassembled WGS sequence"/>
</dbReference>
<accession>A0A2G9QJE3</accession>
<protein>
    <submittedName>
        <fullName evidence="1">Uncharacterized protein</fullName>
    </submittedName>
</protein>
<dbReference type="EMBL" id="KV975880">
    <property type="protein sequence ID" value="PIO15231.1"/>
    <property type="molecule type" value="Genomic_DNA"/>
</dbReference>
<dbReference type="AlphaFoldDB" id="A0A2G9QJE3"/>
<name>A0A2G9QJE3_AQUCT</name>
<evidence type="ECO:0000313" key="1">
    <source>
        <dbReference type="EMBL" id="PIO15231.1"/>
    </source>
</evidence>